<organism evidence="1 2">
    <name type="scientific">Micromonospora coxensis</name>
    <dbReference type="NCBI Taxonomy" id="356852"/>
    <lineage>
        <taxon>Bacteria</taxon>
        <taxon>Bacillati</taxon>
        <taxon>Actinomycetota</taxon>
        <taxon>Actinomycetes</taxon>
        <taxon>Micromonosporales</taxon>
        <taxon>Micromonosporaceae</taxon>
        <taxon>Micromonospora</taxon>
    </lineage>
</organism>
<dbReference type="EMBL" id="LT607753">
    <property type="protein sequence ID" value="SCG66645.1"/>
    <property type="molecule type" value="Genomic_DNA"/>
</dbReference>
<protein>
    <submittedName>
        <fullName evidence="1">Uncharacterized protein</fullName>
    </submittedName>
</protein>
<sequence>MWNPAAGHIGGSVVPLGHTGPVTSPAPLPSRLIGVAERIPGSLSLLAGPSQGRVSLPVRLAWSGLTEFDVTDPRQRLTLYRTLMDCGQLDDIVRYVNATLLRRDWPRIRRLTARRVIALWERRLPELRA</sequence>
<evidence type="ECO:0000313" key="2">
    <source>
        <dbReference type="Proteomes" id="UP000198215"/>
    </source>
</evidence>
<gene>
    <name evidence="1" type="ORF">GA0070614_4129</name>
</gene>
<evidence type="ECO:0000313" key="1">
    <source>
        <dbReference type="EMBL" id="SCG66645.1"/>
    </source>
</evidence>
<reference evidence="2" key="1">
    <citation type="submission" date="2016-06" db="EMBL/GenBank/DDBJ databases">
        <authorList>
            <person name="Varghese N."/>
            <person name="Submissions Spin"/>
        </authorList>
    </citation>
    <scope>NUCLEOTIDE SEQUENCE [LARGE SCALE GENOMIC DNA]</scope>
    <source>
        <strain evidence="2">DSM 45161</strain>
    </source>
</reference>
<proteinExistence type="predicted"/>
<keyword evidence="2" id="KW-1185">Reference proteome</keyword>
<accession>A0A1C5J7V9</accession>
<dbReference type="Proteomes" id="UP000198215">
    <property type="component" value="Chromosome I"/>
</dbReference>
<name>A0A1C5J7V9_9ACTN</name>
<dbReference type="AlphaFoldDB" id="A0A1C5J7V9"/>